<organism evidence="2 3">
    <name type="scientific">Caballeronia jiangsuensis</name>
    <dbReference type="NCBI Taxonomy" id="1458357"/>
    <lineage>
        <taxon>Bacteria</taxon>
        <taxon>Pseudomonadati</taxon>
        <taxon>Pseudomonadota</taxon>
        <taxon>Betaproteobacteria</taxon>
        <taxon>Burkholderiales</taxon>
        <taxon>Burkholderiaceae</taxon>
        <taxon>Caballeronia</taxon>
    </lineage>
</organism>
<evidence type="ECO:0000256" key="1">
    <source>
        <dbReference type="SAM" id="MobiDB-lite"/>
    </source>
</evidence>
<keyword evidence="3" id="KW-1185">Reference proteome</keyword>
<feature type="region of interest" description="Disordered" evidence="1">
    <location>
        <begin position="1"/>
        <end position="31"/>
    </location>
</feature>
<gene>
    <name evidence="2" type="ORF">PQR08_30890</name>
</gene>
<dbReference type="EMBL" id="JAQQDB010000040">
    <property type="protein sequence ID" value="MFM0521835.1"/>
    <property type="molecule type" value="Genomic_DNA"/>
</dbReference>
<dbReference type="RefSeq" id="WP_408163488.1">
    <property type="nucleotide sequence ID" value="NZ_JAQQDB010000040.1"/>
</dbReference>
<name>A0ABW9CWV4_9BURK</name>
<reference evidence="2 3" key="1">
    <citation type="journal article" date="2024" name="Chem. Sci.">
        <title>Discovery of megapolipeptins by genome mining of a Burkholderiales bacteria collection.</title>
        <authorList>
            <person name="Paulo B.S."/>
            <person name="Recchia M.J.J."/>
            <person name="Lee S."/>
            <person name="Fergusson C.H."/>
            <person name="Romanowski S.B."/>
            <person name="Hernandez A."/>
            <person name="Krull N."/>
            <person name="Liu D.Y."/>
            <person name="Cavanagh H."/>
            <person name="Bos A."/>
            <person name="Gray C.A."/>
            <person name="Murphy B.T."/>
            <person name="Linington R.G."/>
            <person name="Eustaquio A.S."/>
        </authorList>
    </citation>
    <scope>NUCLEOTIDE SEQUENCE [LARGE SCALE GENOMIC DNA]</scope>
    <source>
        <strain evidence="2 3">RL17-374-BIF-D</strain>
    </source>
</reference>
<comment type="caution">
    <text evidence="2">The sequence shown here is derived from an EMBL/GenBank/DDBJ whole genome shotgun (WGS) entry which is preliminary data.</text>
</comment>
<proteinExistence type="predicted"/>
<evidence type="ECO:0000313" key="3">
    <source>
        <dbReference type="Proteomes" id="UP001629462"/>
    </source>
</evidence>
<dbReference type="Proteomes" id="UP001629462">
    <property type="component" value="Unassembled WGS sequence"/>
</dbReference>
<protein>
    <submittedName>
        <fullName evidence="2">Uncharacterized protein</fullName>
    </submittedName>
</protein>
<evidence type="ECO:0000313" key="2">
    <source>
        <dbReference type="EMBL" id="MFM0521835.1"/>
    </source>
</evidence>
<accession>A0ABW9CWV4</accession>
<sequence length="54" mass="5586">MASATAKLARTAMQSSGRPVTPLADSASDFPQNQRVPCWTRAVTLGGGDALVLI</sequence>